<dbReference type="STRING" id="47427.A0A2H3EMD6"/>
<keyword evidence="2" id="KW-1185">Reference proteome</keyword>
<name>A0A2H3EMD6_ARMGA</name>
<dbReference type="InParanoid" id="A0A2H3EMD6"/>
<dbReference type="EMBL" id="KZ293645">
    <property type="protein sequence ID" value="PBL01938.1"/>
    <property type="molecule type" value="Genomic_DNA"/>
</dbReference>
<sequence length="165" mass="18484">MDVSAADGCISQVGTNTTPQHRHSTRVYPSRHLSFRGKPRLLCGCRLNPQIPGLAGFCERHFEWGFKELVVERFRTLIWPGIAFCVSRRYILDDGSAKVFTLFSEEQSVSGDDPEWMDDELEAAISAIYRLLDAKGSLHKFRLARVDASLSACFFGSHGKSETKA</sequence>
<dbReference type="Proteomes" id="UP000217790">
    <property type="component" value="Unassembled WGS sequence"/>
</dbReference>
<accession>A0A2H3EMD6</accession>
<proteinExistence type="predicted"/>
<dbReference type="AlphaFoldDB" id="A0A2H3EMD6"/>
<evidence type="ECO:0000313" key="1">
    <source>
        <dbReference type="EMBL" id="PBL01938.1"/>
    </source>
</evidence>
<evidence type="ECO:0000313" key="2">
    <source>
        <dbReference type="Proteomes" id="UP000217790"/>
    </source>
</evidence>
<organism evidence="1 2">
    <name type="scientific">Armillaria gallica</name>
    <name type="common">Bulbous honey fungus</name>
    <name type="synonym">Armillaria bulbosa</name>
    <dbReference type="NCBI Taxonomy" id="47427"/>
    <lineage>
        <taxon>Eukaryota</taxon>
        <taxon>Fungi</taxon>
        <taxon>Dikarya</taxon>
        <taxon>Basidiomycota</taxon>
        <taxon>Agaricomycotina</taxon>
        <taxon>Agaricomycetes</taxon>
        <taxon>Agaricomycetidae</taxon>
        <taxon>Agaricales</taxon>
        <taxon>Marasmiineae</taxon>
        <taxon>Physalacriaceae</taxon>
        <taxon>Armillaria</taxon>
    </lineage>
</organism>
<protein>
    <submittedName>
        <fullName evidence="1">Uncharacterized protein</fullName>
    </submittedName>
</protein>
<gene>
    <name evidence="1" type="ORF">ARMGADRAFT_1005396</name>
</gene>
<dbReference type="OrthoDB" id="10531124at2759"/>
<reference evidence="2" key="1">
    <citation type="journal article" date="2017" name="Nat. Ecol. Evol.">
        <title>Genome expansion and lineage-specific genetic innovations in the forest pathogenic fungi Armillaria.</title>
        <authorList>
            <person name="Sipos G."/>
            <person name="Prasanna A.N."/>
            <person name="Walter M.C."/>
            <person name="O'Connor E."/>
            <person name="Balint B."/>
            <person name="Krizsan K."/>
            <person name="Kiss B."/>
            <person name="Hess J."/>
            <person name="Varga T."/>
            <person name="Slot J."/>
            <person name="Riley R."/>
            <person name="Boka B."/>
            <person name="Rigling D."/>
            <person name="Barry K."/>
            <person name="Lee J."/>
            <person name="Mihaltcheva S."/>
            <person name="LaButti K."/>
            <person name="Lipzen A."/>
            <person name="Waldron R."/>
            <person name="Moloney N.M."/>
            <person name="Sperisen C."/>
            <person name="Kredics L."/>
            <person name="Vagvoelgyi C."/>
            <person name="Patrignani A."/>
            <person name="Fitzpatrick D."/>
            <person name="Nagy I."/>
            <person name="Doyle S."/>
            <person name="Anderson J.B."/>
            <person name="Grigoriev I.V."/>
            <person name="Gueldener U."/>
            <person name="Muensterkoetter M."/>
            <person name="Nagy L.G."/>
        </authorList>
    </citation>
    <scope>NUCLEOTIDE SEQUENCE [LARGE SCALE GENOMIC DNA]</scope>
    <source>
        <strain evidence="2">Ar21-2</strain>
    </source>
</reference>